<evidence type="ECO:0000256" key="10">
    <source>
        <dbReference type="RuleBase" id="RU363038"/>
    </source>
</evidence>
<dbReference type="InterPro" id="IPR036695">
    <property type="entry name" value="Arg-tRNA-synth_N_sf"/>
</dbReference>
<evidence type="ECO:0000256" key="6">
    <source>
        <dbReference type="ARBA" id="ARBA00022917"/>
    </source>
</evidence>
<dbReference type="SUPFAM" id="SSF52374">
    <property type="entry name" value="Nucleotidylyl transferase"/>
    <property type="match status" value="1"/>
</dbReference>
<evidence type="ECO:0000256" key="3">
    <source>
        <dbReference type="ARBA" id="ARBA00022598"/>
    </source>
</evidence>
<keyword evidence="7 9" id="KW-0030">Aminoacyl-tRNA synthetase</keyword>
<evidence type="ECO:0000256" key="4">
    <source>
        <dbReference type="ARBA" id="ARBA00022741"/>
    </source>
</evidence>
<proteinExistence type="inferred from homology"/>
<keyword evidence="3 9" id="KW-0436">Ligase</keyword>
<evidence type="ECO:0000259" key="12">
    <source>
        <dbReference type="SMART" id="SM00836"/>
    </source>
</evidence>
<comment type="subunit">
    <text evidence="9">Monomer.</text>
</comment>
<comment type="subcellular location">
    <subcellularLocation>
        <location evidence="9">Cytoplasm</location>
    </subcellularLocation>
</comment>
<organism evidence="14 15">
    <name type="scientific">Plantactinospora siamensis</name>
    <dbReference type="NCBI Taxonomy" id="555372"/>
    <lineage>
        <taxon>Bacteria</taxon>
        <taxon>Bacillati</taxon>
        <taxon>Actinomycetota</taxon>
        <taxon>Actinomycetes</taxon>
        <taxon>Micromonosporales</taxon>
        <taxon>Micromonosporaceae</taxon>
        <taxon>Plantactinospora</taxon>
    </lineage>
</organism>
<keyword evidence="5 9" id="KW-0067">ATP-binding</keyword>
<feature type="region of interest" description="Disordered" evidence="11">
    <location>
        <begin position="177"/>
        <end position="207"/>
    </location>
</feature>
<dbReference type="PANTHER" id="PTHR11956">
    <property type="entry name" value="ARGINYL-TRNA SYNTHETASE"/>
    <property type="match status" value="1"/>
</dbReference>
<comment type="caution">
    <text evidence="14">The sequence shown here is derived from an EMBL/GenBank/DDBJ whole genome shotgun (WGS) entry which is preliminary data.</text>
</comment>
<dbReference type="RefSeq" id="WP_377337577.1">
    <property type="nucleotide sequence ID" value="NZ_JBHLUE010000006.1"/>
</dbReference>
<dbReference type="PANTHER" id="PTHR11956:SF5">
    <property type="entry name" value="ARGININE--TRNA LIGASE, CYTOPLASMIC"/>
    <property type="match status" value="1"/>
</dbReference>
<evidence type="ECO:0000313" key="14">
    <source>
        <dbReference type="EMBL" id="MFC0564521.1"/>
    </source>
</evidence>
<dbReference type="EMBL" id="JBHLUE010000006">
    <property type="protein sequence ID" value="MFC0564521.1"/>
    <property type="molecule type" value="Genomic_DNA"/>
</dbReference>
<dbReference type="PROSITE" id="PS00178">
    <property type="entry name" value="AA_TRNA_LIGASE_I"/>
    <property type="match status" value="1"/>
</dbReference>
<dbReference type="SMART" id="SM01016">
    <property type="entry name" value="Arg_tRNA_synt_N"/>
    <property type="match status" value="1"/>
</dbReference>
<evidence type="ECO:0000313" key="15">
    <source>
        <dbReference type="Proteomes" id="UP001589894"/>
    </source>
</evidence>
<comment type="catalytic activity">
    <reaction evidence="8 9">
        <text>tRNA(Arg) + L-arginine + ATP = L-arginyl-tRNA(Arg) + AMP + diphosphate</text>
        <dbReference type="Rhea" id="RHEA:20301"/>
        <dbReference type="Rhea" id="RHEA-COMP:9658"/>
        <dbReference type="Rhea" id="RHEA-COMP:9673"/>
        <dbReference type="ChEBI" id="CHEBI:30616"/>
        <dbReference type="ChEBI" id="CHEBI:32682"/>
        <dbReference type="ChEBI" id="CHEBI:33019"/>
        <dbReference type="ChEBI" id="CHEBI:78442"/>
        <dbReference type="ChEBI" id="CHEBI:78513"/>
        <dbReference type="ChEBI" id="CHEBI:456215"/>
        <dbReference type="EC" id="6.1.1.19"/>
    </reaction>
</comment>
<comment type="similarity">
    <text evidence="1 9 10">Belongs to the class-I aminoacyl-tRNA synthetase family.</text>
</comment>
<evidence type="ECO:0000256" key="8">
    <source>
        <dbReference type="ARBA" id="ARBA00049339"/>
    </source>
</evidence>
<dbReference type="InterPro" id="IPR001278">
    <property type="entry name" value="Arg-tRNA-ligase"/>
</dbReference>
<dbReference type="SUPFAM" id="SSF55190">
    <property type="entry name" value="Arginyl-tRNA synthetase (ArgRS), N-terminal 'additional' domain"/>
    <property type="match status" value="1"/>
</dbReference>
<dbReference type="Gene3D" id="1.10.730.10">
    <property type="entry name" value="Isoleucyl-tRNA Synthetase, Domain 1"/>
    <property type="match status" value="1"/>
</dbReference>
<dbReference type="InterPro" id="IPR001412">
    <property type="entry name" value="aa-tRNA-synth_I_CS"/>
</dbReference>
<dbReference type="CDD" id="cd07956">
    <property type="entry name" value="Anticodon_Ia_Arg"/>
    <property type="match status" value="1"/>
</dbReference>
<dbReference type="NCBIfam" id="TIGR00456">
    <property type="entry name" value="argS"/>
    <property type="match status" value="1"/>
</dbReference>
<evidence type="ECO:0000259" key="13">
    <source>
        <dbReference type="SMART" id="SM01016"/>
    </source>
</evidence>
<dbReference type="SUPFAM" id="SSF47323">
    <property type="entry name" value="Anticodon-binding domain of a subclass of class I aminoacyl-tRNA synthetases"/>
    <property type="match status" value="1"/>
</dbReference>
<accession>A0ABV6NUR5</accession>
<dbReference type="Gene3D" id="3.40.50.620">
    <property type="entry name" value="HUPs"/>
    <property type="match status" value="1"/>
</dbReference>
<dbReference type="HAMAP" id="MF_00123">
    <property type="entry name" value="Arg_tRNA_synth"/>
    <property type="match status" value="1"/>
</dbReference>
<feature type="domain" description="Arginyl tRNA synthetase N-terminal" evidence="13">
    <location>
        <begin position="6"/>
        <end position="86"/>
    </location>
</feature>
<keyword evidence="15" id="KW-1185">Reference proteome</keyword>
<dbReference type="InterPro" id="IPR014729">
    <property type="entry name" value="Rossmann-like_a/b/a_fold"/>
</dbReference>
<keyword evidence="2 9" id="KW-0963">Cytoplasm</keyword>
<dbReference type="InterPro" id="IPR035684">
    <property type="entry name" value="ArgRS_core"/>
</dbReference>
<keyword evidence="6 9" id="KW-0648">Protein biosynthesis</keyword>
<comment type="caution">
    <text evidence="9">Lacks conserved residue(s) required for the propagation of feature annotation.</text>
</comment>
<evidence type="ECO:0000256" key="1">
    <source>
        <dbReference type="ARBA" id="ARBA00005594"/>
    </source>
</evidence>
<dbReference type="Gene3D" id="3.30.1360.70">
    <property type="entry name" value="Arginyl tRNA synthetase N-terminal domain"/>
    <property type="match status" value="1"/>
</dbReference>
<feature type="domain" description="DALR anticodon binding" evidence="12">
    <location>
        <begin position="486"/>
        <end position="602"/>
    </location>
</feature>
<protein>
    <recommendedName>
        <fullName evidence="9">Arginine--tRNA ligase</fullName>
        <ecNumber evidence="9">6.1.1.19</ecNumber>
    </recommendedName>
    <alternativeName>
        <fullName evidence="9">Arginyl-tRNA synthetase</fullName>
        <shortName evidence="9">ArgRS</shortName>
    </alternativeName>
</protein>
<evidence type="ECO:0000256" key="2">
    <source>
        <dbReference type="ARBA" id="ARBA00022490"/>
    </source>
</evidence>
<dbReference type="InterPro" id="IPR008909">
    <property type="entry name" value="DALR_anticod-bd"/>
</dbReference>
<dbReference type="CDD" id="cd00671">
    <property type="entry name" value="ArgRS_core"/>
    <property type="match status" value="1"/>
</dbReference>
<dbReference type="Pfam" id="PF05746">
    <property type="entry name" value="DALR_1"/>
    <property type="match status" value="1"/>
</dbReference>
<dbReference type="Proteomes" id="UP001589894">
    <property type="component" value="Unassembled WGS sequence"/>
</dbReference>
<name>A0ABV6NUR5_9ACTN</name>
<evidence type="ECO:0000256" key="9">
    <source>
        <dbReference type="HAMAP-Rule" id="MF_00123"/>
    </source>
</evidence>
<evidence type="ECO:0000256" key="5">
    <source>
        <dbReference type="ARBA" id="ARBA00022840"/>
    </source>
</evidence>
<dbReference type="InterPro" id="IPR005148">
    <property type="entry name" value="Arg-tRNA-synth_N"/>
</dbReference>
<dbReference type="EC" id="6.1.1.19" evidence="9"/>
<gene>
    <name evidence="9 14" type="primary">argS</name>
    <name evidence="14" type="ORF">ACFFHU_10285</name>
</gene>
<dbReference type="Pfam" id="PF00750">
    <property type="entry name" value="tRNA-synt_1d"/>
    <property type="match status" value="2"/>
</dbReference>
<dbReference type="Pfam" id="PF03485">
    <property type="entry name" value="Arg_tRNA_synt_N"/>
    <property type="match status" value="1"/>
</dbReference>
<sequence>MPSLATLVADRITAATDRTLPGAGPFDPRVRRSERADLQADGLLGLARSTGRAPREAAAAVAGTLAGDDLVAACVAAGPGFLNITLADAALWQRVAALLADPRSGAGRPQRGVRTVVDYSSPGVAKEMHVGHLRSTIIGDALVRVLEFLGGTVLRQNHIGDWGTQFGMLIQHLMERRPGADADPDDPGPAGGATVGDATAGGSTPGGGAAAVRRLTALYQEARLRFDTDPAFVERSRNRVVALQAGDPATLAAWRSMVAESTRYFSEVYDLLGVRLTAGDIRGESAYNDQLAGVVAELERAGVARVSEGALCVFFADVRGPDGAPVPLIVRKRDGGYGYPATDLAALRHRVRTLAADRLLYLTDVRQALHFRMVFDTARRAGWLPDPVSAEHLTFGAVLGPDGRPLKTRAGDAVRLAELLDAAVDRARAVVAAKNPDLPPAELAARARQVGIGAVKYADLSTGRGRDYVFDLDRMLALTGNTGVYLQYAHARIRSLLRRAGEPVHPDRIAPDIPLTGPERRLVLHLDGFGDLLAEVARTAEPHRLCGWLYALAQAYTDFYEHCPVLRAPAGVRENRLALSALTGEVLRTGLDLLGIAAPAEL</sequence>
<dbReference type="GO" id="GO:0004814">
    <property type="term" value="F:arginine-tRNA ligase activity"/>
    <property type="evidence" value="ECO:0007669"/>
    <property type="project" value="UniProtKB-EC"/>
</dbReference>
<reference evidence="14 15" key="1">
    <citation type="submission" date="2024-09" db="EMBL/GenBank/DDBJ databases">
        <authorList>
            <person name="Sun Q."/>
            <person name="Mori K."/>
        </authorList>
    </citation>
    <scope>NUCLEOTIDE SEQUENCE [LARGE SCALE GENOMIC DNA]</scope>
    <source>
        <strain evidence="14 15">TBRC 2205</strain>
    </source>
</reference>
<dbReference type="SMART" id="SM00836">
    <property type="entry name" value="DALR_1"/>
    <property type="match status" value="1"/>
</dbReference>
<dbReference type="InterPro" id="IPR009080">
    <property type="entry name" value="tRNAsynth_Ia_anticodon-bd"/>
</dbReference>
<evidence type="ECO:0000256" key="11">
    <source>
        <dbReference type="SAM" id="MobiDB-lite"/>
    </source>
</evidence>
<dbReference type="PRINTS" id="PR01038">
    <property type="entry name" value="TRNASYNTHARG"/>
</dbReference>
<evidence type="ECO:0000256" key="7">
    <source>
        <dbReference type="ARBA" id="ARBA00023146"/>
    </source>
</evidence>
<keyword evidence="4 9" id="KW-0547">Nucleotide-binding</keyword>